<evidence type="ECO:0000313" key="5">
    <source>
        <dbReference type="Proteomes" id="UP001371305"/>
    </source>
</evidence>
<dbReference type="InterPro" id="IPR002669">
    <property type="entry name" value="UreD"/>
</dbReference>
<evidence type="ECO:0000256" key="2">
    <source>
        <dbReference type="ARBA" id="ARBA00023186"/>
    </source>
</evidence>
<dbReference type="PANTHER" id="PTHR33643">
    <property type="entry name" value="UREASE ACCESSORY PROTEIN D"/>
    <property type="match status" value="1"/>
</dbReference>
<name>A0ABU9AYL5_9BACT</name>
<comment type="subunit">
    <text evidence="3">UreD, UreF and UreG form a complex that acts as a GTP-hydrolysis-dependent molecular chaperone, activating the urease apoprotein by helping to assemble the nickel containing metallocenter of UreC. The UreE protein probably delivers the nickel.</text>
</comment>
<evidence type="ECO:0000313" key="4">
    <source>
        <dbReference type="EMBL" id="MEK7952858.1"/>
    </source>
</evidence>
<dbReference type="Pfam" id="PF01774">
    <property type="entry name" value="UreD"/>
    <property type="match status" value="1"/>
</dbReference>
<keyword evidence="5" id="KW-1185">Reference proteome</keyword>
<protein>
    <recommendedName>
        <fullName evidence="3">Urease accessory protein UreD</fullName>
    </recommendedName>
</protein>
<reference evidence="4 5" key="1">
    <citation type="submission" date="2024-04" db="EMBL/GenBank/DDBJ databases">
        <title>Luteolibacter sp. isolated from soil.</title>
        <authorList>
            <person name="An J."/>
        </authorList>
    </citation>
    <scope>NUCLEOTIDE SEQUENCE [LARGE SCALE GENOMIC DNA]</scope>
    <source>
        <strain evidence="4 5">Y139</strain>
    </source>
</reference>
<keyword evidence="3" id="KW-0996">Nickel insertion</keyword>
<dbReference type="RefSeq" id="WP_341406617.1">
    <property type="nucleotide sequence ID" value="NZ_JBBUKT010000009.1"/>
</dbReference>
<evidence type="ECO:0000256" key="1">
    <source>
        <dbReference type="ARBA" id="ARBA00007177"/>
    </source>
</evidence>
<accession>A0ABU9AYL5</accession>
<gene>
    <name evidence="3" type="primary">ureD</name>
    <name evidence="4" type="ORF">WKV53_20260</name>
</gene>
<evidence type="ECO:0000256" key="3">
    <source>
        <dbReference type="HAMAP-Rule" id="MF_01384"/>
    </source>
</evidence>
<sequence length="284" mass="31391">MSISLSNREGITGRSIRGHLDLRSDVRGDGTPFLSRQSFRAPIHLSKAHVESGSLLVHLVNPTAGFFDGDRLDLNVTAGKDSRLVLSTPGSSRVYRARGETPAVCEQRLSVESGAFMEWIPEPFIPQAGARYFQRTEIHLEENAGLLFFEWIAPGRVARGEAFAYESLRWELDLLAQGKLVARERFELRPADHSLTALREKFPAAHYVTVYTAGIADEAWPAAELDALNDERTYLGHGPLLENVRIVRALCADSLAARALIGELRDLLYQAGGHPVPRLGRLIA</sequence>
<comment type="caution">
    <text evidence="4">The sequence shown here is derived from an EMBL/GenBank/DDBJ whole genome shotgun (WGS) entry which is preliminary data.</text>
</comment>
<comment type="subcellular location">
    <subcellularLocation>
        <location evidence="3">Cytoplasm</location>
    </subcellularLocation>
</comment>
<dbReference type="HAMAP" id="MF_01384">
    <property type="entry name" value="UreD"/>
    <property type="match status" value="1"/>
</dbReference>
<organism evidence="4 5">
    <name type="scientific">Luteolibacter soli</name>
    <dbReference type="NCBI Taxonomy" id="3135280"/>
    <lineage>
        <taxon>Bacteria</taxon>
        <taxon>Pseudomonadati</taxon>
        <taxon>Verrucomicrobiota</taxon>
        <taxon>Verrucomicrobiia</taxon>
        <taxon>Verrucomicrobiales</taxon>
        <taxon>Verrucomicrobiaceae</taxon>
        <taxon>Luteolibacter</taxon>
    </lineage>
</organism>
<proteinExistence type="inferred from homology"/>
<comment type="function">
    <text evidence="3">Required for maturation of urease via the functional incorporation of the urease nickel metallocenter.</text>
</comment>
<keyword evidence="3" id="KW-0963">Cytoplasm</keyword>
<comment type="similarity">
    <text evidence="1 3">Belongs to the UreD family.</text>
</comment>
<dbReference type="Proteomes" id="UP001371305">
    <property type="component" value="Unassembled WGS sequence"/>
</dbReference>
<dbReference type="EMBL" id="JBBUKT010000009">
    <property type="protein sequence ID" value="MEK7952858.1"/>
    <property type="molecule type" value="Genomic_DNA"/>
</dbReference>
<dbReference type="PANTHER" id="PTHR33643:SF1">
    <property type="entry name" value="UREASE ACCESSORY PROTEIN D"/>
    <property type="match status" value="1"/>
</dbReference>
<keyword evidence="2 3" id="KW-0143">Chaperone</keyword>